<evidence type="ECO:0000259" key="3">
    <source>
        <dbReference type="PROSITE" id="PS50893"/>
    </source>
</evidence>
<dbReference type="FunFam" id="3.40.50.300:FF:002470">
    <property type="entry name" value="ABC transporter, putative"/>
    <property type="match status" value="1"/>
</dbReference>
<dbReference type="PROSITE" id="PS50893">
    <property type="entry name" value="ABC_TRANSPORTER_2"/>
    <property type="match status" value="1"/>
</dbReference>
<dbReference type="InterPro" id="IPR003593">
    <property type="entry name" value="AAA+_ATPase"/>
</dbReference>
<reference evidence="4" key="1">
    <citation type="submission" date="2016-04" db="EMBL/GenBank/DDBJ databases">
        <title>ATP-Binding Cassette transporters in monogonont rotifer Brachionus koreanus.</title>
        <authorList>
            <person name="Jeong C.-B."/>
            <person name="Kang H.-M."/>
            <person name="Lee J.-S."/>
        </authorList>
    </citation>
    <scope>NUCLEOTIDE SEQUENCE</scope>
</reference>
<sequence>MLESDVAKEARRINNGNIKELVFEDPLIVKALTKKFKKNRTEFTAVDKLSFGVGKNECFGLLGLNGAGKTTTFKMLTGELLPTSGNAYINGKEIVRERSKVRRDMAFCPQFDYLPEYLTVQDVFNLFSALRGLERKTIKKVINDLIAIFKLDEYRDKYIQNLSGGNKRKVSSGLTFVGRPSVIFLDEPTTGMDPAARRYLWTVIKKAREMGLTIILTTHSMEECEALATRLGIMVNGQFKCLGSVQQLKNKYGKGYTLILKCKSATDIGSQVLKVELFVANNIRFAKLKDKQQDTLFYQIEMEDNIVYGQDGIQTIADLFTLLESNKELLKLETYSLSQTTLEQIFLSFAREQKSDDDLVKKKSKK</sequence>
<dbReference type="InterPro" id="IPR003439">
    <property type="entry name" value="ABC_transporter-like_ATP-bd"/>
</dbReference>
<protein>
    <submittedName>
        <fullName evidence="4">ATP-binding cassette transporter subfamily A member 1-like X3 protein</fullName>
    </submittedName>
</protein>
<evidence type="ECO:0000256" key="1">
    <source>
        <dbReference type="ARBA" id="ARBA00022741"/>
    </source>
</evidence>
<dbReference type="GO" id="GO:0016887">
    <property type="term" value="F:ATP hydrolysis activity"/>
    <property type="evidence" value="ECO:0007669"/>
    <property type="project" value="InterPro"/>
</dbReference>
<proteinExistence type="predicted"/>
<dbReference type="SUPFAM" id="SSF52540">
    <property type="entry name" value="P-loop containing nucleoside triphosphate hydrolases"/>
    <property type="match status" value="1"/>
</dbReference>
<keyword evidence="1" id="KW-0547">Nucleotide-binding</keyword>
<dbReference type="Pfam" id="PF23321">
    <property type="entry name" value="R1_ABCA1"/>
    <property type="match status" value="1"/>
</dbReference>
<dbReference type="GO" id="GO:0140359">
    <property type="term" value="F:ABC-type transporter activity"/>
    <property type="evidence" value="ECO:0007669"/>
    <property type="project" value="InterPro"/>
</dbReference>
<evidence type="ECO:0000313" key="4">
    <source>
        <dbReference type="EMBL" id="APD26551.1"/>
    </source>
</evidence>
<dbReference type="GO" id="GO:0005524">
    <property type="term" value="F:ATP binding"/>
    <property type="evidence" value="ECO:0007669"/>
    <property type="project" value="UniProtKB-KW"/>
</dbReference>
<feature type="domain" description="ABC transporter" evidence="3">
    <location>
        <begin position="27"/>
        <end position="261"/>
    </location>
</feature>
<dbReference type="CDD" id="cd03263">
    <property type="entry name" value="ABC_subfamily_A"/>
    <property type="match status" value="1"/>
</dbReference>
<organism evidence="4">
    <name type="scientific">Brachionus koreanus</name>
    <dbReference type="NCBI Taxonomy" id="1199090"/>
    <lineage>
        <taxon>Eukaryota</taxon>
        <taxon>Metazoa</taxon>
        <taxon>Spiralia</taxon>
        <taxon>Gnathifera</taxon>
        <taxon>Rotifera</taxon>
        <taxon>Eurotatoria</taxon>
        <taxon>Monogononta</taxon>
        <taxon>Pseudotrocha</taxon>
        <taxon>Ploima</taxon>
        <taxon>Brachionidae</taxon>
        <taxon>Brachionus</taxon>
    </lineage>
</organism>
<dbReference type="SMART" id="SM00382">
    <property type="entry name" value="AAA"/>
    <property type="match status" value="1"/>
</dbReference>
<dbReference type="PANTHER" id="PTHR19229">
    <property type="entry name" value="ATP-BINDING CASSETTE TRANSPORTER SUBFAMILY A ABCA"/>
    <property type="match status" value="1"/>
</dbReference>
<dbReference type="AlphaFoldDB" id="A0A1J0MMW6"/>
<dbReference type="InterPro" id="IPR026082">
    <property type="entry name" value="ABCA"/>
</dbReference>
<dbReference type="GO" id="GO:0005319">
    <property type="term" value="F:lipid transporter activity"/>
    <property type="evidence" value="ECO:0007669"/>
    <property type="project" value="TreeGrafter"/>
</dbReference>
<name>A0A1J0MMW6_9BILA</name>
<dbReference type="PANTHER" id="PTHR19229:SF250">
    <property type="entry name" value="ABC TRANSPORTER DOMAIN-CONTAINING PROTEIN-RELATED"/>
    <property type="match status" value="1"/>
</dbReference>
<dbReference type="InterPro" id="IPR056264">
    <property type="entry name" value="R2_ABCA1-4-like"/>
</dbReference>
<dbReference type="EMBL" id="KX134772">
    <property type="protein sequence ID" value="APD26551.1"/>
    <property type="molecule type" value="Genomic_DNA"/>
</dbReference>
<dbReference type="InterPro" id="IPR027417">
    <property type="entry name" value="P-loop_NTPase"/>
</dbReference>
<dbReference type="GO" id="GO:0016020">
    <property type="term" value="C:membrane"/>
    <property type="evidence" value="ECO:0007669"/>
    <property type="project" value="InterPro"/>
</dbReference>
<keyword evidence="2 4" id="KW-0067">ATP-binding</keyword>
<accession>A0A1J0MMW6</accession>
<dbReference type="Gene3D" id="3.40.50.300">
    <property type="entry name" value="P-loop containing nucleotide triphosphate hydrolases"/>
    <property type="match status" value="1"/>
</dbReference>
<dbReference type="Pfam" id="PF00005">
    <property type="entry name" value="ABC_tran"/>
    <property type="match status" value="1"/>
</dbReference>
<evidence type="ECO:0000256" key="2">
    <source>
        <dbReference type="ARBA" id="ARBA00022840"/>
    </source>
</evidence>